<reference evidence="2 3" key="1">
    <citation type="submission" date="2024-01" db="EMBL/GenBank/DDBJ databases">
        <title>Genome assemblies of Stephania.</title>
        <authorList>
            <person name="Yang L."/>
        </authorList>
    </citation>
    <scope>NUCLEOTIDE SEQUENCE [LARGE SCALE GENOMIC DNA]</scope>
    <source>
        <strain evidence="2">YNDBR</strain>
        <tissue evidence="2">Leaf</tissue>
    </source>
</reference>
<protein>
    <submittedName>
        <fullName evidence="2">Uncharacterized protein</fullName>
    </submittedName>
</protein>
<evidence type="ECO:0000256" key="1">
    <source>
        <dbReference type="SAM" id="MobiDB-lite"/>
    </source>
</evidence>
<accession>A0AAP0JJV2</accession>
<keyword evidence="3" id="KW-1185">Reference proteome</keyword>
<feature type="compositionally biased region" description="Acidic residues" evidence="1">
    <location>
        <begin position="1"/>
        <end position="29"/>
    </location>
</feature>
<comment type="caution">
    <text evidence="2">The sequence shown here is derived from an EMBL/GenBank/DDBJ whole genome shotgun (WGS) entry which is preliminary data.</text>
</comment>
<name>A0AAP0JJV2_9MAGN</name>
<evidence type="ECO:0000313" key="3">
    <source>
        <dbReference type="Proteomes" id="UP001420932"/>
    </source>
</evidence>
<gene>
    <name evidence="2" type="ORF">Syun_014718</name>
</gene>
<dbReference type="AlphaFoldDB" id="A0AAP0JJV2"/>
<sequence length="88" mass="9600">MYVPGDDDDDFDGERAEEEATDGGEEDNFGGDFIDRFGVVPNEKGSEEDGGAVWSKASREDTLSNGSTVETRLFDRNCTKGVREVPFG</sequence>
<evidence type="ECO:0000313" key="2">
    <source>
        <dbReference type="EMBL" id="KAK9135388.1"/>
    </source>
</evidence>
<proteinExistence type="predicted"/>
<organism evidence="2 3">
    <name type="scientific">Stephania yunnanensis</name>
    <dbReference type="NCBI Taxonomy" id="152371"/>
    <lineage>
        <taxon>Eukaryota</taxon>
        <taxon>Viridiplantae</taxon>
        <taxon>Streptophyta</taxon>
        <taxon>Embryophyta</taxon>
        <taxon>Tracheophyta</taxon>
        <taxon>Spermatophyta</taxon>
        <taxon>Magnoliopsida</taxon>
        <taxon>Ranunculales</taxon>
        <taxon>Menispermaceae</taxon>
        <taxon>Menispermoideae</taxon>
        <taxon>Cissampelideae</taxon>
        <taxon>Stephania</taxon>
    </lineage>
</organism>
<dbReference type="Proteomes" id="UP001420932">
    <property type="component" value="Unassembled WGS sequence"/>
</dbReference>
<dbReference type="EMBL" id="JBBNAF010000006">
    <property type="protein sequence ID" value="KAK9135388.1"/>
    <property type="molecule type" value="Genomic_DNA"/>
</dbReference>
<feature type="region of interest" description="Disordered" evidence="1">
    <location>
        <begin position="1"/>
        <end position="66"/>
    </location>
</feature>